<name>A0A420Y4W3_9PEZI</name>
<dbReference type="GO" id="GO:0016020">
    <property type="term" value="C:membrane"/>
    <property type="evidence" value="ECO:0007669"/>
    <property type="project" value="UniProtKB-SubCell"/>
</dbReference>
<feature type="transmembrane region" description="Helical" evidence="7">
    <location>
        <begin position="68"/>
        <end position="93"/>
    </location>
</feature>
<evidence type="ECO:0000256" key="3">
    <source>
        <dbReference type="ARBA" id="ARBA00022989"/>
    </source>
</evidence>
<evidence type="ECO:0000256" key="7">
    <source>
        <dbReference type="SAM" id="Phobius"/>
    </source>
</evidence>
<evidence type="ECO:0000259" key="8">
    <source>
        <dbReference type="Pfam" id="PF20684"/>
    </source>
</evidence>
<evidence type="ECO:0000256" key="1">
    <source>
        <dbReference type="ARBA" id="ARBA00004141"/>
    </source>
</evidence>
<comment type="subcellular location">
    <subcellularLocation>
        <location evidence="1">Membrane</location>
        <topology evidence="1">Multi-pass membrane protein</topology>
    </subcellularLocation>
</comment>
<dbReference type="Proteomes" id="UP000275385">
    <property type="component" value="Unassembled WGS sequence"/>
</dbReference>
<evidence type="ECO:0000313" key="10">
    <source>
        <dbReference type="Proteomes" id="UP000275385"/>
    </source>
</evidence>
<evidence type="ECO:0000256" key="2">
    <source>
        <dbReference type="ARBA" id="ARBA00022692"/>
    </source>
</evidence>
<dbReference type="AlphaFoldDB" id="A0A420Y4W3"/>
<keyword evidence="2 7" id="KW-0812">Transmembrane</keyword>
<dbReference type="PANTHER" id="PTHR33048:SF42">
    <property type="entry name" value="INTEGRAL MEMBRANE PROTEIN"/>
    <property type="match status" value="1"/>
</dbReference>
<evidence type="ECO:0000256" key="6">
    <source>
        <dbReference type="SAM" id="MobiDB-lite"/>
    </source>
</evidence>
<dbReference type="Pfam" id="PF20684">
    <property type="entry name" value="Fung_rhodopsin"/>
    <property type="match status" value="1"/>
</dbReference>
<feature type="transmembrane region" description="Helical" evidence="7">
    <location>
        <begin position="222"/>
        <end position="240"/>
    </location>
</feature>
<gene>
    <name evidence="9" type="ORF">DL546_002653</name>
</gene>
<keyword evidence="3 7" id="KW-1133">Transmembrane helix</keyword>
<dbReference type="InterPro" id="IPR049326">
    <property type="entry name" value="Rhodopsin_dom_fungi"/>
</dbReference>
<feature type="domain" description="Rhodopsin" evidence="8">
    <location>
        <begin position="52"/>
        <end position="286"/>
    </location>
</feature>
<organism evidence="9 10">
    <name type="scientific">Coniochaeta pulveracea</name>
    <dbReference type="NCBI Taxonomy" id="177199"/>
    <lineage>
        <taxon>Eukaryota</taxon>
        <taxon>Fungi</taxon>
        <taxon>Dikarya</taxon>
        <taxon>Ascomycota</taxon>
        <taxon>Pezizomycotina</taxon>
        <taxon>Sordariomycetes</taxon>
        <taxon>Sordariomycetidae</taxon>
        <taxon>Coniochaetales</taxon>
        <taxon>Coniochaetaceae</taxon>
        <taxon>Coniochaeta</taxon>
    </lineage>
</organism>
<evidence type="ECO:0000313" key="9">
    <source>
        <dbReference type="EMBL" id="RKU42915.1"/>
    </source>
</evidence>
<feature type="transmembrane region" description="Helical" evidence="7">
    <location>
        <begin position="113"/>
        <end position="132"/>
    </location>
</feature>
<reference evidence="9 10" key="1">
    <citation type="submission" date="2018-08" db="EMBL/GenBank/DDBJ databases">
        <title>Draft genome of the lignicolous fungus Coniochaeta pulveracea.</title>
        <authorList>
            <person name="Borstlap C.J."/>
            <person name="De Witt R.N."/>
            <person name="Botha A."/>
            <person name="Volschenk H."/>
        </authorList>
    </citation>
    <scope>NUCLEOTIDE SEQUENCE [LARGE SCALE GENOMIC DNA]</scope>
    <source>
        <strain evidence="9 10">CAB683</strain>
    </source>
</reference>
<sequence length="387" mass="42461">MKVYHGLLAIRDASNTTDSQAASMPVSDSDPAPVVISAMWSMLAVSTVFLVLRVYCRAFRVRAMWWDDYLLIAGWIFIVASSATITQLLKMGFGTTLDFKPRMHTISTVSDDLNKVALGLTKTSFAVTLLRVATGWQRYLVWFLIISMNGLLAVNAITTWMAACDRIGLDHYEAVLPGCWKVEDSVIVAMVANAYSAIVDFILALLPWKIIMGLQMKRHEKIGVAVAMSLGLLAGIVGVIKIVEITTISGGGDIPYRLSMLFIWGEAEPNTTVIAASIPVLRVLFRDISRTYYGSSSGANGYLRSNPQSQFPPNNDAATVSGTKLGDESSERSILASPSEPKNAIMRTTQIAVEYDARRSHGPEDDNGVFEMVDRLPLQKRRTGEEL</sequence>
<dbReference type="OrthoDB" id="5417887at2759"/>
<dbReference type="InterPro" id="IPR052337">
    <property type="entry name" value="SAT4-like"/>
</dbReference>
<accession>A0A420Y4W3</accession>
<feature type="region of interest" description="Disordered" evidence="6">
    <location>
        <begin position="358"/>
        <end position="387"/>
    </location>
</feature>
<comment type="caution">
    <text evidence="9">The sequence shown here is derived from an EMBL/GenBank/DDBJ whole genome shotgun (WGS) entry which is preliminary data.</text>
</comment>
<keyword evidence="10" id="KW-1185">Reference proteome</keyword>
<feature type="transmembrane region" description="Helical" evidence="7">
    <location>
        <begin position="34"/>
        <end position="56"/>
    </location>
</feature>
<dbReference type="PANTHER" id="PTHR33048">
    <property type="entry name" value="PTH11-LIKE INTEGRAL MEMBRANE PROTEIN (AFU_ORTHOLOGUE AFUA_5G11245)"/>
    <property type="match status" value="1"/>
</dbReference>
<dbReference type="EMBL" id="QVQW01000049">
    <property type="protein sequence ID" value="RKU42915.1"/>
    <property type="molecule type" value="Genomic_DNA"/>
</dbReference>
<evidence type="ECO:0000256" key="5">
    <source>
        <dbReference type="ARBA" id="ARBA00038359"/>
    </source>
</evidence>
<feature type="compositionally biased region" description="Polar residues" evidence="6">
    <location>
        <begin position="303"/>
        <end position="322"/>
    </location>
</feature>
<protein>
    <recommendedName>
        <fullName evidence="8">Rhodopsin domain-containing protein</fullName>
    </recommendedName>
</protein>
<feature type="transmembrane region" description="Helical" evidence="7">
    <location>
        <begin position="139"/>
        <end position="163"/>
    </location>
</feature>
<keyword evidence="4 7" id="KW-0472">Membrane</keyword>
<feature type="region of interest" description="Disordered" evidence="6">
    <location>
        <begin position="303"/>
        <end position="338"/>
    </location>
</feature>
<feature type="transmembrane region" description="Helical" evidence="7">
    <location>
        <begin position="186"/>
        <end position="210"/>
    </location>
</feature>
<comment type="similarity">
    <text evidence="5">Belongs to the SAT4 family.</text>
</comment>
<evidence type="ECO:0000256" key="4">
    <source>
        <dbReference type="ARBA" id="ARBA00023136"/>
    </source>
</evidence>
<proteinExistence type="inferred from homology"/>